<keyword evidence="4" id="KW-0967">Endosome</keyword>
<comment type="caution">
    <text evidence="11">The sequence shown here is derived from an EMBL/GenBank/DDBJ whole genome shotgun (WGS) entry which is preliminary data.</text>
</comment>
<dbReference type="GO" id="GO:0005829">
    <property type="term" value="C:cytosol"/>
    <property type="evidence" value="ECO:0007669"/>
    <property type="project" value="GOC"/>
</dbReference>
<evidence type="ECO:0000256" key="3">
    <source>
        <dbReference type="ARBA" id="ARBA00008628"/>
    </source>
</evidence>
<dbReference type="InterPro" id="IPR039766">
    <property type="entry name" value="Vps53"/>
</dbReference>
<feature type="domain" description="Vps53 N-terminal" evidence="9">
    <location>
        <begin position="25"/>
        <end position="308"/>
    </location>
</feature>
<evidence type="ECO:0000313" key="11">
    <source>
        <dbReference type="EMBL" id="KAB5589732.1"/>
    </source>
</evidence>
<dbReference type="PANTHER" id="PTHR12820">
    <property type="entry name" value="VACUOLAR SORTING PROTEIN 53"/>
    <property type="match status" value="1"/>
</dbReference>
<sequence length="860" mass="93984">MNLVLDIQNILDLAPSDDADALAGFDAAASLNRLFPDEASLAHAEAVQAQLHADIARTQNEIDSLRVELRRDQEPARMQLIQELIAELLAQMSRIREKATESEAIVRDITKDIQVLDLAKRNLALSVTALKRFQMLVNALGQLESMVQAKKYADIAQTLGAVKEIAVFFKSYSSIERISTATRRLQELQGTVRTSVERDFDDFFLQDPARPVKQSVISEACMVVDVLGDDVRHAILDRYSALELKEYRRIFRNTDEAGQLDNISRRFAYFRRVLAAHDSERARAFPSAWRVGEHLTACFASATRGDVVVGLDNAAAKAQAMATGQKKVGLALGGRKEKDEEGVKAGVPILTVNLLVEALAQTRDFESAMAKKFSTSFRELVERVPVPGHQGPGQTISSAFGKHMGVFVDAQDRLISDLLASHRGANARSSLEATTPTPTPGPGSDEDQSTGNVTVLPSSTELFYAIGHGMDDCLRLVGGDEEQGVVQGVVGQMLAMYKKWLKVYAEDVLIAATKRSFEGRFDPLEVQKLCLVLNTADYCQTTAGQLEEKMRDKVHDGEFSMQDEQEAFVNVISTCLNLLLRQLEAATEPAFSALLKSNWGAIETVSGPSAWVDELAGPLASVADIVHDKIEPKKYVRSFCDRAANALVARFTNALVKSRPIRGLGGEQVREAEFGWLAWSVDFLFFLAAASGSPVVQIEPDEDPGTGRGGVNFDSSRYARNVSRNVLRLETLLKVIITPVDPPEAFVLNYILLIGDSSFSNFQKVLDLKGTPKHEQNTLLDTLLTITSTRTELASESFLTTLDMDPSPSSGGQAGGPSSSPGLGAGADSRGETRREVFSDLRKLVSFTMRRERAGTSPTA</sequence>
<keyword evidence="6" id="KW-0472">Membrane</keyword>
<feature type="region of interest" description="Disordered" evidence="8">
    <location>
        <begin position="801"/>
        <end position="835"/>
    </location>
</feature>
<accession>A0A5N5QDB1</accession>
<dbReference type="Gene3D" id="1.10.357.110">
    <property type="entry name" value="Vacuolar protein sorting-associated protein 53, C-terminus"/>
    <property type="match status" value="1"/>
</dbReference>
<protein>
    <submittedName>
        <fullName evidence="11">Vacuolar protein sorting-associated protein</fullName>
    </submittedName>
</protein>
<evidence type="ECO:0000256" key="5">
    <source>
        <dbReference type="ARBA" id="ARBA00023034"/>
    </source>
</evidence>
<dbReference type="AlphaFoldDB" id="A0A5N5QDB1"/>
<reference evidence="11" key="2">
    <citation type="submission" date="2019-04" db="EMBL/GenBank/DDBJ databases">
        <authorList>
            <person name="Ali S."/>
            <person name="Shao J."/>
            <person name="Asman A."/>
            <person name="Bailey B."/>
        </authorList>
    </citation>
    <scope>NUCLEOTIDE SEQUENCE</scope>
    <source>
        <strain evidence="11">CT2</strain>
    </source>
</reference>
<comment type="subcellular location">
    <subcellularLocation>
        <location evidence="2">Endosome membrane</location>
        <topology evidence="2">Peripheral membrane protein</topology>
    </subcellularLocation>
    <subcellularLocation>
        <location evidence="1">Golgi apparatus</location>
        <location evidence="1">trans-Golgi network membrane</location>
        <topology evidence="1">Peripheral membrane protein</topology>
    </subcellularLocation>
</comment>
<dbReference type="InterPro" id="IPR031745">
    <property type="entry name" value="Vps53_C"/>
</dbReference>
<dbReference type="EMBL" id="SSOP01000235">
    <property type="protein sequence ID" value="KAB5589732.1"/>
    <property type="molecule type" value="Genomic_DNA"/>
</dbReference>
<comment type="similarity">
    <text evidence="3">Belongs to the VPS53 family.</text>
</comment>
<evidence type="ECO:0000256" key="2">
    <source>
        <dbReference type="ARBA" id="ARBA00004481"/>
    </source>
</evidence>
<feature type="compositionally biased region" description="Low complexity" evidence="8">
    <location>
        <begin position="806"/>
        <end position="828"/>
    </location>
</feature>
<keyword evidence="5" id="KW-0333">Golgi apparatus</keyword>
<evidence type="ECO:0000259" key="10">
    <source>
        <dbReference type="Pfam" id="PF16854"/>
    </source>
</evidence>
<keyword evidence="12" id="KW-1185">Reference proteome</keyword>
<evidence type="ECO:0000256" key="4">
    <source>
        <dbReference type="ARBA" id="ARBA00022753"/>
    </source>
</evidence>
<dbReference type="GO" id="GO:0000938">
    <property type="term" value="C:GARP complex"/>
    <property type="evidence" value="ECO:0007669"/>
    <property type="project" value="InterPro"/>
</dbReference>
<dbReference type="Pfam" id="PF16854">
    <property type="entry name" value="VPS53_C"/>
    <property type="match status" value="1"/>
</dbReference>
<evidence type="ECO:0000313" key="12">
    <source>
        <dbReference type="Proteomes" id="UP000383932"/>
    </source>
</evidence>
<feature type="coiled-coil region" evidence="7">
    <location>
        <begin position="48"/>
        <end position="98"/>
    </location>
</feature>
<gene>
    <name evidence="11" type="ORF">CTheo_6827</name>
</gene>
<feature type="domain" description="Vps53 C-terminal" evidence="10">
    <location>
        <begin position="714"/>
        <end position="771"/>
    </location>
</feature>
<evidence type="ECO:0000256" key="7">
    <source>
        <dbReference type="SAM" id="Coils"/>
    </source>
</evidence>
<dbReference type="OrthoDB" id="10261632at2759"/>
<proteinExistence type="inferred from homology"/>
<dbReference type="PANTHER" id="PTHR12820:SF0">
    <property type="entry name" value="VACUOLAR PROTEIN SORTING-ASSOCIATED PROTEIN 53 HOMOLOG"/>
    <property type="match status" value="1"/>
</dbReference>
<reference evidence="11" key="1">
    <citation type="journal article" date="2019" name="Fungal Biol. Biotechnol.">
        <title>Draft genome sequence of fastidious pathogen Ceratobasidium theobromae, which causes vascular-streak dieback in Theobroma cacao.</title>
        <authorList>
            <person name="Ali S.S."/>
            <person name="Asman A."/>
            <person name="Shao J."/>
            <person name="Firmansyah A.P."/>
            <person name="Susilo A.W."/>
            <person name="Rosmana A."/>
            <person name="McMahon P."/>
            <person name="Junaid M."/>
            <person name="Guest D."/>
            <person name="Kheng T.Y."/>
            <person name="Meinhardt L.W."/>
            <person name="Bailey B.A."/>
        </authorList>
    </citation>
    <scope>NUCLEOTIDE SEQUENCE [LARGE SCALE GENOMIC DNA]</scope>
    <source>
        <strain evidence="11">CT2</strain>
    </source>
</reference>
<evidence type="ECO:0000256" key="6">
    <source>
        <dbReference type="ARBA" id="ARBA00023136"/>
    </source>
</evidence>
<evidence type="ECO:0000256" key="1">
    <source>
        <dbReference type="ARBA" id="ARBA00004150"/>
    </source>
</evidence>
<organism evidence="11 12">
    <name type="scientific">Ceratobasidium theobromae</name>
    <dbReference type="NCBI Taxonomy" id="1582974"/>
    <lineage>
        <taxon>Eukaryota</taxon>
        <taxon>Fungi</taxon>
        <taxon>Dikarya</taxon>
        <taxon>Basidiomycota</taxon>
        <taxon>Agaricomycotina</taxon>
        <taxon>Agaricomycetes</taxon>
        <taxon>Cantharellales</taxon>
        <taxon>Ceratobasidiaceae</taxon>
        <taxon>Ceratobasidium</taxon>
    </lineage>
</organism>
<dbReference type="Proteomes" id="UP000383932">
    <property type="component" value="Unassembled WGS sequence"/>
</dbReference>
<dbReference type="InterPro" id="IPR038260">
    <property type="entry name" value="Vps53_C_sf"/>
</dbReference>
<evidence type="ECO:0000256" key="8">
    <source>
        <dbReference type="SAM" id="MobiDB-lite"/>
    </source>
</evidence>
<feature type="domain" description="Vps53 N-terminal" evidence="9">
    <location>
        <begin position="350"/>
        <end position="420"/>
    </location>
</feature>
<dbReference type="GO" id="GO:0010008">
    <property type="term" value="C:endosome membrane"/>
    <property type="evidence" value="ECO:0007669"/>
    <property type="project" value="UniProtKB-SubCell"/>
</dbReference>
<dbReference type="GO" id="GO:0042147">
    <property type="term" value="P:retrograde transport, endosome to Golgi"/>
    <property type="evidence" value="ECO:0007669"/>
    <property type="project" value="InterPro"/>
</dbReference>
<name>A0A5N5QDB1_9AGAM</name>
<dbReference type="Pfam" id="PF04100">
    <property type="entry name" value="Vps53_N"/>
    <property type="match status" value="2"/>
</dbReference>
<evidence type="ECO:0000259" key="9">
    <source>
        <dbReference type="Pfam" id="PF04100"/>
    </source>
</evidence>
<dbReference type="InterPro" id="IPR007234">
    <property type="entry name" value="Vps53_N"/>
</dbReference>
<keyword evidence="7" id="KW-0175">Coiled coil</keyword>
<feature type="region of interest" description="Disordered" evidence="8">
    <location>
        <begin position="426"/>
        <end position="452"/>
    </location>
</feature>